<keyword evidence="1" id="KW-0472">Membrane</keyword>
<protein>
    <recommendedName>
        <fullName evidence="4">PRC-barrel protein</fullName>
    </recommendedName>
</protein>
<sequence>MNGPLEWYASISGMIAAFMVAGDFGRRVTGWGFILFVTASIAWIVSGMRAGTMPLAVQNGILLLINIYGAWQYLVGRKSRRAEAD</sequence>
<dbReference type="EMBL" id="JACIJP010000001">
    <property type="protein sequence ID" value="MBB6122412.1"/>
    <property type="molecule type" value="Genomic_DNA"/>
</dbReference>
<dbReference type="AlphaFoldDB" id="A0A841IW68"/>
<organism evidence="2 3">
    <name type="scientific">Sphingobium subterraneum</name>
    <dbReference type="NCBI Taxonomy" id="627688"/>
    <lineage>
        <taxon>Bacteria</taxon>
        <taxon>Pseudomonadati</taxon>
        <taxon>Pseudomonadota</taxon>
        <taxon>Alphaproteobacteria</taxon>
        <taxon>Sphingomonadales</taxon>
        <taxon>Sphingomonadaceae</taxon>
        <taxon>Sphingobium</taxon>
    </lineage>
</organism>
<dbReference type="Proteomes" id="UP000552700">
    <property type="component" value="Unassembled WGS sequence"/>
</dbReference>
<dbReference type="RefSeq" id="WP_184076533.1">
    <property type="nucleotide sequence ID" value="NZ_JACIJP010000001.1"/>
</dbReference>
<feature type="transmembrane region" description="Helical" evidence="1">
    <location>
        <begin position="56"/>
        <end position="75"/>
    </location>
</feature>
<accession>A0A841IW68</accession>
<evidence type="ECO:0000313" key="3">
    <source>
        <dbReference type="Proteomes" id="UP000552700"/>
    </source>
</evidence>
<evidence type="ECO:0000256" key="1">
    <source>
        <dbReference type="SAM" id="Phobius"/>
    </source>
</evidence>
<keyword evidence="3" id="KW-1185">Reference proteome</keyword>
<name>A0A841IW68_9SPHN</name>
<evidence type="ECO:0008006" key="4">
    <source>
        <dbReference type="Google" id="ProtNLM"/>
    </source>
</evidence>
<keyword evidence="1" id="KW-1133">Transmembrane helix</keyword>
<gene>
    <name evidence="2" type="ORF">FHS92_000119</name>
</gene>
<feature type="transmembrane region" description="Helical" evidence="1">
    <location>
        <begin position="31"/>
        <end position="50"/>
    </location>
</feature>
<feature type="transmembrane region" description="Helical" evidence="1">
    <location>
        <begin position="6"/>
        <end position="24"/>
    </location>
</feature>
<comment type="caution">
    <text evidence="2">The sequence shown here is derived from an EMBL/GenBank/DDBJ whole genome shotgun (WGS) entry which is preliminary data.</text>
</comment>
<proteinExistence type="predicted"/>
<evidence type="ECO:0000313" key="2">
    <source>
        <dbReference type="EMBL" id="MBB6122412.1"/>
    </source>
</evidence>
<keyword evidence="1" id="KW-0812">Transmembrane</keyword>
<reference evidence="2 3" key="1">
    <citation type="submission" date="2020-08" db="EMBL/GenBank/DDBJ databases">
        <title>Genomic Encyclopedia of Type Strains, Phase IV (KMG-IV): sequencing the most valuable type-strain genomes for metagenomic binning, comparative biology and taxonomic classification.</title>
        <authorList>
            <person name="Goeker M."/>
        </authorList>
    </citation>
    <scope>NUCLEOTIDE SEQUENCE [LARGE SCALE GENOMIC DNA]</scope>
    <source>
        <strain evidence="2 3">DSM 102255</strain>
    </source>
</reference>